<protein>
    <submittedName>
        <fullName evidence="1">Uncharacterized protein</fullName>
    </submittedName>
</protein>
<keyword evidence="2" id="KW-1185">Reference proteome</keyword>
<accession>A0ABU0BL10</accession>
<proteinExistence type="predicted"/>
<reference evidence="1 2" key="1">
    <citation type="submission" date="2023-07" db="EMBL/GenBank/DDBJ databases">
        <title>Genomic Encyclopedia of Type Strains, Phase IV (KMG-IV): sequencing the most valuable type-strain genomes for metagenomic binning, comparative biology and taxonomic classification.</title>
        <authorList>
            <person name="Goeker M."/>
        </authorList>
    </citation>
    <scope>NUCLEOTIDE SEQUENCE [LARGE SCALE GENOMIC DNA]</scope>
    <source>
        <strain evidence="1 2">DSM 1112</strain>
    </source>
</reference>
<dbReference type="Proteomes" id="UP001230207">
    <property type="component" value="Unassembled WGS sequence"/>
</dbReference>
<sequence>MGQWRNEPMHPEHVDLCQRVFNAACLARSIDTESDARDPVAAFVLTLYRHGVWEEHELLTRVLRGLDEDS</sequence>
<evidence type="ECO:0000313" key="1">
    <source>
        <dbReference type="EMBL" id="MDQ0318933.1"/>
    </source>
</evidence>
<name>A0ABU0BL10_9HYPH</name>
<comment type="caution">
    <text evidence="1">The sequence shown here is derived from an EMBL/GenBank/DDBJ whole genome shotgun (WGS) entry which is preliminary data.</text>
</comment>
<evidence type="ECO:0000313" key="2">
    <source>
        <dbReference type="Proteomes" id="UP001230207"/>
    </source>
</evidence>
<dbReference type="EMBL" id="JAUSVF010000001">
    <property type="protein sequence ID" value="MDQ0318933.1"/>
    <property type="molecule type" value="Genomic_DNA"/>
</dbReference>
<gene>
    <name evidence="1" type="ORF">QO002_001071</name>
</gene>
<organism evidence="1 2">
    <name type="scientific">Pararhizobium capsulatum DSM 1112</name>
    <dbReference type="NCBI Taxonomy" id="1121113"/>
    <lineage>
        <taxon>Bacteria</taxon>
        <taxon>Pseudomonadati</taxon>
        <taxon>Pseudomonadota</taxon>
        <taxon>Alphaproteobacteria</taxon>
        <taxon>Hyphomicrobiales</taxon>
        <taxon>Rhizobiaceae</taxon>
        <taxon>Rhizobium/Agrobacterium group</taxon>
        <taxon>Pararhizobium</taxon>
    </lineage>
</organism>